<keyword evidence="1" id="KW-1133">Transmembrane helix</keyword>
<gene>
    <name evidence="2" type="ORF">KP509_05G064300</name>
</gene>
<feature type="transmembrane region" description="Helical" evidence="1">
    <location>
        <begin position="119"/>
        <end position="142"/>
    </location>
</feature>
<dbReference type="AlphaFoldDB" id="A0A8T2URB5"/>
<reference evidence="2" key="1">
    <citation type="submission" date="2021-08" db="EMBL/GenBank/DDBJ databases">
        <title>WGS assembly of Ceratopteris richardii.</title>
        <authorList>
            <person name="Marchant D.B."/>
            <person name="Chen G."/>
            <person name="Jenkins J."/>
            <person name="Shu S."/>
            <person name="Leebens-Mack J."/>
            <person name="Grimwood J."/>
            <person name="Schmutz J."/>
            <person name="Soltis P."/>
            <person name="Soltis D."/>
            <person name="Chen Z.-H."/>
        </authorList>
    </citation>
    <scope>NUCLEOTIDE SEQUENCE</scope>
    <source>
        <strain evidence="2">Whitten #5841</strain>
        <tissue evidence="2">Leaf</tissue>
    </source>
</reference>
<organism evidence="2 3">
    <name type="scientific">Ceratopteris richardii</name>
    <name type="common">Triangle waterfern</name>
    <dbReference type="NCBI Taxonomy" id="49495"/>
    <lineage>
        <taxon>Eukaryota</taxon>
        <taxon>Viridiplantae</taxon>
        <taxon>Streptophyta</taxon>
        <taxon>Embryophyta</taxon>
        <taxon>Tracheophyta</taxon>
        <taxon>Polypodiopsida</taxon>
        <taxon>Polypodiidae</taxon>
        <taxon>Polypodiales</taxon>
        <taxon>Pteridineae</taxon>
        <taxon>Pteridaceae</taxon>
        <taxon>Parkerioideae</taxon>
        <taxon>Ceratopteris</taxon>
    </lineage>
</organism>
<sequence>MARTCIQRWTEIGAVSAGATIVLGLLALNMWNLTIDAKALGSTETCTRPPMRAFLIGSVVCSAISLSTCGLAPPALHLVFIVLGHVWLRQAHTEADPLYGETCALTAPLLIRTSMQSLVVLWCTMVCNVICFMCYGYCPLLLGSS</sequence>
<feature type="transmembrane region" description="Helical" evidence="1">
    <location>
        <begin position="53"/>
        <end position="83"/>
    </location>
</feature>
<evidence type="ECO:0000313" key="2">
    <source>
        <dbReference type="EMBL" id="KAH7437288.1"/>
    </source>
</evidence>
<evidence type="ECO:0000256" key="1">
    <source>
        <dbReference type="SAM" id="Phobius"/>
    </source>
</evidence>
<keyword evidence="1" id="KW-0812">Transmembrane</keyword>
<evidence type="ECO:0000313" key="3">
    <source>
        <dbReference type="Proteomes" id="UP000825935"/>
    </source>
</evidence>
<proteinExistence type="predicted"/>
<feature type="transmembrane region" description="Helical" evidence="1">
    <location>
        <begin position="12"/>
        <end position="33"/>
    </location>
</feature>
<comment type="caution">
    <text evidence="2">The sequence shown here is derived from an EMBL/GenBank/DDBJ whole genome shotgun (WGS) entry which is preliminary data.</text>
</comment>
<keyword evidence="1" id="KW-0472">Membrane</keyword>
<accession>A0A8T2URB5</accession>
<protein>
    <submittedName>
        <fullName evidence="2">Uncharacterized protein</fullName>
    </submittedName>
</protein>
<dbReference type="Proteomes" id="UP000825935">
    <property type="component" value="Chromosome 5"/>
</dbReference>
<keyword evidence="3" id="KW-1185">Reference proteome</keyword>
<name>A0A8T2URB5_CERRI</name>
<dbReference type="EMBL" id="CM035410">
    <property type="protein sequence ID" value="KAH7437288.1"/>
    <property type="molecule type" value="Genomic_DNA"/>
</dbReference>